<sequence length="399" mass="45311">MKLVSLFIIVLGLIAYAFVRNPLPDVDRDVCGLITSKNYPCELLHTQTEDGFTIGIHHMSNPGGKPILLWHGMLQNAATWAMNFPNQDLIYLLFDAGFDVYMGNSRGTIYSQEHTSLDPKNDSEEFWERCDFDFGSIYDLPAVIDYILENTGYQKLGYVGHSRGSTLMNVLLTEKPEYAYKVNLYAALSPPVHVSKTKSPAILLLDEARKKLYMNDLFSLFGVHNVGINNPVLIKMFSEVCKTTPIVCKLAIFMFAGWDFDSFNMSRIPVYISHPETVPIQDLNHGLQVKSSGQFSSFDYGNEKNLQVYGQPTPKLYKLSNIPLDGVKWMIFYGGNDVMVVPEDIHTLVDELHPQLLYNEPKYLPTFSHLDFVWGINANKFIYKDIVNAMLEQDFGKIN</sequence>
<keyword evidence="4" id="KW-0443">Lipid metabolism</keyword>
<proteinExistence type="inferred from homology"/>
<keyword evidence="3 6" id="KW-0442">Lipid degradation</keyword>
<dbReference type="Proteomes" id="UP001150062">
    <property type="component" value="Unassembled WGS sequence"/>
</dbReference>
<evidence type="ECO:0000256" key="4">
    <source>
        <dbReference type="ARBA" id="ARBA00023098"/>
    </source>
</evidence>
<evidence type="ECO:0000256" key="1">
    <source>
        <dbReference type="ARBA" id="ARBA00010701"/>
    </source>
</evidence>
<feature type="signal peptide" evidence="7">
    <location>
        <begin position="1"/>
        <end position="19"/>
    </location>
</feature>
<dbReference type="InterPro" id="IPR029058">
    <property type="entry name" value="AB_hydrolase_fold"/>
</dbReference>
<evidence type="ECO:0000256" key="2">
    <source>
        <dbReference type="ARBA" id="ARBA00022729"/>
    </source>
</evidence>
<dbReference type="PANTHER" id="PTHR11005">
    <property type="entry name" value="LYSOSOMAL ACID LIPASE-RELATED"/>
    <property type="match status" value="1"/>
</dbReference>
<keyword evidence="6" id="KW-0378">Hydrolase</keyword>
<evidence type="ECO:0000313" key="10">
    <source>
        <dbReference type="Proteomes" id="UP001150062"/>
    </source>
</evidence>
<dbReference type="InterPro" id="IPR025483">
    <property type="entry name" value="Lipase_euk"/>
</dbReference>
<keyword evidence="2 7" id="KW-0732">Signal</keyword>
<evidence type="ECO:0000259" key="8">
    <source>
        <dbReference type="Pfam" id="PF00561"/>
    </source>
</evidence>
<feature type="domain" description="AB hydrolase-1" evidence="8">
    <location>
        <begin position="65"/>
        <end position="214"/>
    </location>
</feature>
<accession>A0ABQ8YWI7</accession>
<comment type="similarity">
    <text evidence="1 6">Belongs to the AB hydrolase superfamily. Lipase family.</text>
</comment>
<organism evidence="9 10">
    <name type="scientific">Anaeramoeba flamelloides</name>
    <dbReference type="NCBI Taxonomy" id="1746091"/>
    <lineage>
        <taxon>Eukaryota</taxon>
        <taxon>Metamonada</taxon>
        <taxon>Anaeramoebidae</taxon>
        <taxon>Anaeramoeba</taxon>
    </lineage>
</organism>
<dbReference type="Pfam" id="PF00561">
    <property type="entry name" value="Abhydrolase_1"/>
    <property type="match status" value="1"/>
</dbReference>
<keyword evidence="5" id="KW-0325">Glycoprotein</keyword>
<evidence type="ECO:0000256" key="7">
    <source>
        <dbReference type="SAM" id="SignalP"/>
    </source>
</evidence>
<comment type="caution">
    <text evidence="9">The sequence shown here is derived from an EMBL/GenBank/DDBJ whole genome shotgun (WGS) entry which is preliminary data.</text>
</comment>
<dbReference type="EMBL" id="JAOAOG010000103">
    <property type="protein sequence ID" value="KAJ6248962.1"/>
    <property type="molecule type" value="Genomic_DNA"/>
</dbReference>
<dbReference type="Gene3D" id="3.40.50.1820">
    <property type="entry name" value="alpha/beta hydrolase"/>
    <property type="match status" value="1"/>
</dbReference>
<evidence type="ECO:0000256" key="5">
    <source>
        <dbReference type="ARBA" id="ARBA00023180"/>
    </source>
</evidence>
<reference evidence="9" key="1">
    <citation type="submission" date="2022-08" db="EMBL/GenBank/DDBJ databases">
        <title>Novel sulfate-reducing endosymbionts in the free-living metamonad Anaeramoeba.</title>
        <authorList>
            <person name="Jerlstrom-Hultqvist J."/>
            <person name="Cepicka I."/>
            <person name="Gallot-Lavallee L."/>
            <person name="Salas-Leiva D."/>
            <person name="Curtis B.A."/>
            <person name="Zahonova K."/>
            <person name="Pipaliya S."/>
            <person name="Dacks J."/>
            <person name="Roger A.J."/>
        </authorList>
    </citation>
    <scope>NUCLEOTIDE SEQUENCE</scope>
    <source>
        <strain evidence="9">Schooner1</strain>
    </source>
</reference>
<dbReference type="SUPFAM" id="SSF53474">
    <property type="entry name" value="alpha/beta-Hydrolases"/>
    <property type="match status" value="1"/>
</dbReference>
<evidence type="ECO:0000256" key="6">
    <source>
        <dbReference type="PIRNR" id="PIRNR000862"/>
    </source>
</evidence>
<evidence type="ECO:0000256" key="3">
    <source>
        <dbReference type="ARBA" id="ARBA00022963"/>
    </source>
</evidence>
<protein>
    <recommendedName>
        <fullName evidence="6">Lipase</fullName>
    </recommendedName>
</protein>
<dbReference type="PIRSF" id="PIRSF000862">
    <property type="entry name" value="Steryl_ester_lip"/>
    <property type="match status" value="1"/>
</dbReference>
<evidence type="ECO:0000313" key="9">
    <source>
        <dbReference type="EMBL" id="KAJ6248962.1"/>
    </source>
</evidence>
<feature type="chain" id="PRO_5046497115" description="Lipase" evidence="7">
    <location>
        <begin position="20"/>
        <end position="399"/>
    </location>
</feature>
<dbReference type="InterPro" id="IPR000073">
    <property type="entry name" value="AB_hydrolase_1"/>
</dbReference>
<gene>
    <name evidence="9" type="ORF">M0813_00120</name>
</gene>
<name>A0ABQ8YWI7_9EUKA</name>
<keyword evidence="10" id="KW-1185">Reference proteome</keyword>